<gene>
    <name evidence="6" type="primary">BFR2</name>
    <name evidence="6" type="ORF">H2201_006437</name>
</gene>
<feature type="region of interest" description="Disordered" evidence="3">
    <location>
        <begin position="1"/>
        <end position="176"/>
    </location>
</feature>
<sequence>MAKTTRPKTLAEQIAELDDPAPKDFDPEDHGEQAANGTDEGSDDEPPDENDAREHYVDVGKSKLRKRDVVSLGPQYKGSRVSRDAVLEEDSDDPFARGFDEESSEDEDEEGSLNPANGAYAGEDEEASATGSEDDFSGEDEEFDGMSDEDATSATDISDESPDEDDGVDVDGDDGADIDRTELRKIMAEEQKSVAATISQAAQEDAKKGRAVKTQRTTFDSLLNCRIRLQKGLISTNSLPSADSNNETDGSHDGDAVRAAENAALNLLNSLNSLREAIDTARTGTKRKRTEYTTSSSASFIWEQMQSYESVSHPHRQAVLQKWSAKARGASVLPPSRRLNAAAEQTIVDVLDAQLADPSRLVKRTRTPRSCAPVQAAAGVMESADIYDDADFYGLLLKELLEQRSQDATSGVGARLSGINLSVPTWQAAREAKTKRNVDTKASKGRKLRYTVHEKLQNFMAPEDRGTWGERQADELFGSLFGRRVGLAEEEQAGGDEEDVNAEEAELLLFRS</sequence>
<accession>A0ABQ9NP86</accession>
<proteinExistence type="inferred from homology"/>
<feature type="compositionally biased region" description="Basic and acidic residues" evidence="3">
    <location>
        <begin position="20"/>
        <end position="32"/>
    </location>
</feature>
<dbReference type="InterPro" id="IPR039223">
    <property type="entry name" value="AATF/Bfr2"/>
</dbReference>
<feature type="compositionally biased region" description="Acidic residues" evidence="3">
    <location>
        <begin position="122"/>
        <end position="176"/>
    </location>
</feature>
<dbReference type="Pfam" id="PF13339">
    <property type="entry name" value="AATF-Che1"/>
    <property type="match status" value="1"/>
</dbReference>
<dbReference type="InterPro" id="IPR025160">
    <property type="entry name" value="AATF"/>
</dbReference>
<feature type="domain" description="AATF leucine zipper-containing" evidence="5">
    <location>
        <begin position="205"/>
        <end position="326"/>
    </location>
</feature>
<protein>
    <recommendedName>
        <fullName evidence="2">Protein BFR2</fullName>
    </recommendedName>
</protein>
<evidence type="ECO:0000259" key="5">
    <source>
        <dbReference type="Pfam" id="PF13339"/>
    </source>
</evidence>
<dbReference type="Proteomes" id="UP001172684">
    <property type="component" value="Unassembled WGS sequence"/>
</dbReference>
<name>A0ABQ9NP86_9PEZI</name>
<dbReference type="Pfam" id="PF08164">
    <property type="entry name" value="TRAUB"/>
    <property type="match status" value="1"/>
</dbReference>
<comment type="caution">
    <text evidence="6">The sequence shown here is derived from an EMBL/GenBank/DDBJ whole genome shotgun (WGS) entry which is preliminary data.</text>
</comment>
<evidence type="ECO:0000256" key="3">
    <source>
        <dbReference type="SAM" id="MobiDB-lite"/>
    </source>
</evidence>
<dbReference type="PANTHER" id="PTHR15565:SF0">
    <property type="entry name" value="PROTEIN AATF"/>
    <property type="match status" value="1"/>
</dbReference>
<keyword evidence="7" id="KW-1185">Reference proteome</keyword>
<feature type="compositionally biased region" description="Basic and acidic residues" evidence="3">
    <location>
        <begin position="50"/>
        <end position="61"/>
    </location>
</feature>
<organism evidence="6 7">
    <name type="scientific">Coniosporium apollinis</name>
    <dbReference type="NCBI Taxonomy" id="61459"/>
    <lineage>
        <taxon>Eukaryota</taxon>
        <taxon>Fungi</taxon>
        <taxon>Dikarya</taxon>
        <taxon>Ascomycota</taxon>
        <taxon>Pezizomycotina</taxon>
        <taxon>Dothideomycetes</taxon>
        <taxon>Dothideomycetes incertae sedis</taxon>
        <taxon>Coniosporium</taxon>
    </lineage>
</organism>
<comment type="similarity">
    <text evidence="1">Belongs to the AATF family.</text>
</comment>
<dbReference type="PANTHER" id="PTHR15565">
    <property type="entry name" value="AATF PROTEIN APOPTOSIS ANTAGONIZING TRANSCRIPTION FACTOR"/>
    <property type="match status" value="1"/>
</dbReference>
<feature type="compositionally biased region" description="Acidic residues" evidence="3">
    <location>
        <begin position="101"/>
        <end position="111"/>
    </location>
</feature>
<evidence type="ECO:0000313" key="7">
    <source>
        <dbReference type="Proteomes" id="UP001172684"/>
    </source>
</evidence>
<evidence type="ECO:0000256" key="1">
    <source>
        <dbReference type="ARBA" id="ARBA00008966"/>
    </source>
</evidence>
<dbReference type="EMBL" id="JAPDRL010000056">
    <property type="protein sequence ID" value="KAJ9661581.1"/>
    <property type="molecule type" value="Genomic_DNA"/>
</dbReference>
<feature type="domain" description="Apoptosis-antagonizing transcription factor C-terminal" evidence="4">
    <location>
        <begin position="393"/>
        <end position="481"/>
    </location>
</feature>
<evidence type="ECO:0000313" key="6">
    <source>
        <dbReference type="EMBL" id="KAJ9661581.1"/>
    </source>
</evidence>
<dbReference type="InterPro" id="IPR012617">
    <property type="entry name" value="AATF_C"/>
</dbReference>
<feature type="compositionally biased region" description="Acidic residues" evidence="3">
    <location>
        <begin position="40"/>
        <end position="49"/>
    </location>
</feature>
<reference evidence="6" key="1">
    <citation type="submission" date="2022-10" db="EMBL/GenBank/DDBJ databases">
        <title>Culturing micro-colonial fungi from biological soil crusts in the Mojave desert and describing Neophaeococcomyces mojavensis, and introducing the new genera and species Taxawa tesnikishii.</title>
        <authorList>
            <person name="Kurbessoian T."/>
            <person name="Stajich J.E."/>
        </authorList>
    </citation>
    <scope>NUCLEOTIDE SEQUENCE</scope>
    <source>
        <strain evidence="6">TK_1</strain>
    </source>
</reference>
<evidence type="ECO:0000259" key="4">
    <source>
        <dbReference type="Pfam" id="PF08164"/>
    </source>
</evidence>
<evidence type="ECO:0000256" key="2">
    <source>
        <dbReference type="ARBA" id="ARBA00013850"/>
    </source>
</evidence>